<gene>
    <name evidence="1" type="ORF">OKE68_07565</name>
</gene>
<dbReference type="EMBL" id="JAOZYT010000043">
    <property type="protein sequence ID" value="MCW0524166.1"/>
    <property type="molecule type" value="Genomic_DNA"/>
</dbReference>
<evidence type="ECO:0000313" key="2">
    <source>
        <dbReference type="Proteomes" id="UP001207440"/>
    </source>
</evidence>
<dbReference type="RefSeq" id="WP_017686247.1">
    <property type="nucleotide sequence ID" value="NZ_CP081925.1"/>
</dbReference>
<name>A0AAP3AP28_RIEAN</name>
<accession>A0AAP3AP28</accession>
<sequence>MTTPQIPKGYVLVPESTYNLFIKKIEWQDIEIPTIKDVAEYVGVSIEKIKKDLRHYDCPLKVIDKGSRGKGKMKTFLKSSVAYYKEWLNKKAL</sequence>
<comment type="caution">
    <text evidence="1">The sequence shown here is derived from an EMBL/GenBank/DDBJ whole genome shotgun (WGS) entry which is preliminary data.</text>
</comment>
<reference evidence="1" key="1">
    <citation type="submission" date="2022-10" db="EMBL/GenBank/DDBJ databases">
        <title>Sifting through the core-genome to identify putative cross-protective antigens against Riemerella anatipestifer.</title>
        <authorList>
            <person name="Zheng X."/>
            <person name="Zhang W."/>
        </authorList>
    </citation>
    <scope>NUCLEOTIDE SEQUENCE</scope>
    <source>
        <strain evidence="1">ZWRA178</strain>
    </source>
</reference>
<protein>
    <submittedName>
        <fullName evidence="1">Uncharacterized protein</fullName>
    </submittedName>
</protein>
<dbReference type="AlphaFoldDB" id="A0AAP3AP28"/>
<proteinExistence type="predicted"/>
<organism evidence="1 2">
    <name type="scientific">Riemerella anatipestifer</name>
    <name type="common">Moraxella anatipestifer</name>
    <dbReference type="NCBI Taxonomy" id="34085"/>
    <lineage>
        <taxon>Bacteria</taxon>
        <taxon>Pseudomonadati</taxon>
        <taxon>Bacteroidota</taxon>
        <taxon>Flavobacteriia</taxon>
        <taxon>Flavobacteriales</taxon>
        <taxon>Weeksellaceae</taxon>
        <taxon>Riemerella</taxon>
    </lineage>
</organism>
<evidence type="ECO:0000313" key="1">
    <source>
        <dbReference type="EMBL" id="MCW0524166.1"/>
    </source>
</evidence>
<dbReference type="Proteomes" id="UP001207440">
    <property type="component" value="Unassembled WGS sequence"/>
</dbReference>